<evidence type="ECO:0000313" key="2">
    <source>
        <dbReference type="Proteomes" id="UP001279734"/>
    </source>
</evidence>
<name>A0AAD3P5Q6_NEPGR</name>
<gene>
    <name evidence="1" type="ORF">Nepgr_001792</name>
</gene>
<accession>A0AAD3P5Q6</accession>
<evidence type="ECO:0000313" key="1">
    <source>
        <dbReference type="EMBL" id="GMG99952.1"/>
    </source>
</evidence>
<reference evidence="1" key="1">
    <citation type="submission" date="2023-05" db="EMBL/GenBank/DDBJ databases">
        <title>Nepenthes gracilis genome sequencing.</title>
        <authorList>
            <person name="Fukushima K."/>
        </authorList>
    </citation>
    <scope>NUCLEOTIDE SEQUENCE</scope>
    <source>
        <strain evidence="1">SING2019-196</strain>
    </source>
</reference>
<protein>
    <submittedName>
        <fullName evidence="1">Uncharacterized protein</fullName>
    </submittedName>
</protein>
<dbReference type="EMBL" id="BSYO01000001">
    <property type="protein sequence ID" value="GMG99952.1"/>
    <property type="molecule type" value="Genomic_DNA"/>
</dbReference>
<sequence>MAEPIVAVRREPIVRLLAYSGHPSAFMNRSLCLTSLSPGYIVPAHLGVVVSVSPPLSLQPHGTPLTYPSSDGIELNHEGWKFAAFVLPRVPQLSRRILYFDEFSLLKYDVNETFEAQLLKSWLNRIELKVAVVVFTKAAVFFPVII</sequence>
<comment type="caution">
    <text evidence="1">The sequence shown here is derived from an EMBL/GenBank/DDBJ whole genome shotgun (WGS) entry which is preliminary data.</text>
</comment>
<proteinExistence type="predicted"/>
<dbReference type="Proteomes" id="UP001279734">
    <property type="component" value="Unassembled WGS sequence"/>
</dbReference>
<keyword evidence="2" id="KW-1185">Reference proteome</keyword>
<organism evidence="1 2">
    <name type="scientific">Nepenthes gracilis</name>
    <name type="common">Slender pitcher plant</name>
    <dbReference type="NCBI Taxonomy" id="150966"/>
    <lineage>
        <taxon>Eukaryota</taxon>
        <taxon>Viridiplantae</taxon>
        <taxon>Streptophyta</taxon>
        <taxon>Embryophyta</taxon>
        <taxon>Tracheophyta</taxon>
        <taxon>Spermatophyta</taxon>
        <taxon>Magnoliopsida</taxon>
        <taxon>eudicotyledons</taxon>
        <taxon>Gunneridae</taxon>
        <taxon>Pentapetalae</taxon>
        <taxon>Caryophyllales</taxon>
        <taxon>Nepenthaceae</taxon>
        <taxon>Nepenthes</taxon>
    </lineage>
</organism>
<dbReference type="AlphaFoldDB" id="A0AAD3P5Q6"/>